<dbReference type="Proteomes" id="UP000466848">
    <property type="component" value="Chromosome"/>
</dbReference>
<evidence type="ECO:0000256" key="1">
    <source>
        <dbReference type="SAM" id="Phobius"/>
    </source>
</evidence>
<gene>
    <name evidence="3" type="ORF">Ami103574_09275</name>
</gene>
<dbReference type="PROSITE" id="PS51186">
    <property type="entry name" value="GNAT"/>
    <property type="match status" value="1"/>
</dbReference>
<keyword evidence="1" id="KW-1133">Transmembrane helix</keyword>
<dbReference type="AlphaFoldDB" id="A0A858BV86"/>
<dbReference type="SUPFAM" id="SSF55729">
    <property type="entry name" value="Acyl-CoA N-acyltransferases (Nat)"/>
    <property type="match status" value="1"/>
</dbReference>
<protein>
    <recommendedName>
        <fullName evidence="2">N-acetyltransferase domain-containing protein</fullName>
    </recommendedName>
</protein>
<dbReference type="EMBL" id="CP048649">
    <property type="protein sequence ID" value="QIB69507.1"/>
    <property type="molecule type" value="Genomic_DNA"/>
</dbReference>
<dbReference type="KEGG" id="abut:Ami103574_09275"/>
<feature type="transmembrane region" description="Helical" evidence="1">
    <location>
        <begin position="313"/>
        <end position="330"/>
    </location>
</feature>
<evidence type="ECO:0000313" key="3">
    <source>
        <dbReference type="EMBL" id="QIB69507.1"/>
    </source>
</evidence>
<sequence length="335" mass="38793">MSNQLEHKFAIKSVSRASDTDYLKALKIYVETTPFEIRTKSNEISYWLENSTGRTDFQVYAFVLYLNGEVIGFSMTTYINRTKIVIDEYLAVLENYRNQTIFLVYESLIESFYSENGIEISYYITEISNKGSGTEIDRESQIALKILCLKEYGKIEALYYALPLGIDNHESNFQAYLYIKEGTGQSKSLNKDTYLNIIYSMYYDYWYNWYTPFLESAQFEEYKITIDKCWTSIKESFLNEISPLPIVYSNCSQIDNGAQVSMKPIPIKRQKKSRIWWMVVPTIIIMPIVLLFLYSKALDILDISLTTTNNNLLGTLITATIPALITFIIAKKSDS</sequence>
<evidence type="ECO:0000259" key="2">
    <source>
        <dbReference type="PROSITE" id="PS51186"/>
    </source>
</evidence>
<name>A0A858BV86_9FIRM</name>
<accession>A0A858BV86</accession>
<dbReference type="Gene3D" id="3.40.630.30">
    <property type="match status" value="1"/>
</dbReference>
<keyword evidence="1" id="KW-0812">Transmembrane</keyword>
<reference evidence="3 4" key="1">
    <citation type="submission" date="2020-02" db="EMBL/GenBank/DDBJ databases">
        <authorList>
            <person name="Kim Y.B."/>
            <person name="Roh S.W."/>
        </authorList>
    </citation>
    <scope>NUCLEOTIDE SEQUENCE [LARGE SCALE GENOMIC DNA]</scope>
    <source>
        <strain evidence="3 4">DSM 103574</strain>
    </source>
</reference>
<keyword evidence="4" id="KW-1185">Reference proteome</keyword>
<keyword evidence="1" id="KW-0472">Membrane</keyword>
<dbReference type="GO" id="GO:0016747">
    <property type="term" value="F:acyltransferase activity, transferring groups other than amino-acyl groups"/>
    <property type="evidence" value="ECO:0007669"/>
    <property type="project" value="InterPro"/>
</dbReference>
<feature type="domain" description="N-acetyltransferase" evidence="2">
    <location>
        <begin position="12"/>
        <end position="165"/>
    </location>
</feature>
<organism evidence="3 4">
    <name type="scientific">Aminipila butyrica</name>
    <dbReference type="NCBI Taxonomy" id="433296"/>
    <lineage>
        <taxon>Bacteria</taxon>
        <taxon>Bacillati</taxon>
        <taxon>Bacillota</taxon>
        <taxon>Clostridia</taxon>
        <taxon>Peptostreptococcales</taxon>
        <taxon>Anaerovoracaceae</taxon>
        <taxon>Aminipila</taxon>
    </lineage>
</organism>
<dbReference type="InterPro" id="IPR016181">
    <property type="entry name" value="Acyl_CoA_acyltransferase"/>
</dbReference>
<dbReference type="InterPro" id="IPR000182">
    <property type="entry name" value="GNAT_dom"/>
</dbReference>
<evidence type="ECO:0000313" key="4">
    <source>
        <dbReference type="Proteomes" id="UP000466848"/>
    </source>
</evidence>
<feature type="transmembrane region" description="Helical" evidence="1">
    <location>
        <begin position="275"/>
        <end position="293"/>
    </location>
</feature>
<dbReference type="RefSeq" id="WP_163066750.1">
    <property type="nucleotide sequence ID" value="NZ_CP048649.1"/>
</dbReference>
<proteinExistence type="predicted"/>